<name>A0A7Y4P5S9_9BURK</name>
<reference evidence="3 4" key="1">
    <citation type="submission" date="2020-05" db="EMBL/GenBank/DDBJ databases">
        <authorList>
            <person name="Niu N."/>
        </authorList>
    </citation>
    <scope>NUCLEOTIDE SEQUENCE [LARGE SCALE GENOMIC DNA]</scope>
    <source>
        <strain evidence="3 4">LMG10982</strain>
    </source>
</reference>
<dbReference type="Proteomes" id="UP000541421">
    <property type="component" value="Unassembled WGS sequence"/>
</dbReference>
<protein>
    <submittedName>
        <fullName evidence="3">Heavy-metal-associated domain-containing protein</fullName>
    </submittedName>
</protein>
<dbReference type="PANTHER" id="PTHR46594:SF4">
    <property type="entry name" value="P-TYPE CATION-TRANSPORTING ATPASE"/>
    <property type="match status" value="1"/>
</dbReference>
<dbReference type="PRINTS" id="PR00946">
    <property type="entry name" value="HGSCAVENGER"/>
</dbReference>
<dbReference type="PROSITE" id="PS50846">
    <property type="entry name" value="HMA_2"/>
    <property type="match status" value="1"/>
</dbReference>
<organism evidence="3 4">
    <name type="scientific">Pelistega europaea</name>
    <dbReference type="NCBI Taxonomy" id="106147"/>
    <lineage>
        <taxon>Bacteria</taxon>
        <taxon>Pseudomonadati</taxon>
        <taxon>Pseudomonadota</taxon>
        <taxon>Betaproteobacteria</taxon>
        <taxon>Burkholderiales</taxon>
        <taxon>Alcaligenaceae</taxon>
        <taxon>Pelistega</taxon>
    </lineage>
</organism>
<keyword evidence="4" id="KW-1185">Reference proteome</keyword>
<gene>
    <name evidence="3" type="ORF">HKX40_08120</name>
</gene>
<evidence type="ECO:0000313" key="3">
    <source>
        <dbReference type="EMBL" id="NOL50098.1"/>
    </source>
</evidence>
<dbReference type="InterPro" id="IPR006121">
    <property type="entry name" value="HMA_dom"/>
</dbReference>
<dbReference type="CDD" id="cd00371">
    <property type="entry name" value="HMA"/>
    <property type="match status" value="1"/>
</dbReference>
<dbReference type="SUPFAM" id="SSF55008">
    <property type="entry name" value="HMA, heavy metal-associated domain"/>
    <property type="match status" value="1"/>
</dbReference>
<dbReference type="Pfam" id="PF00403">
    <property type="entry name" value="HMA"/>
    <property type="match status" value="1"/>
</dbReference>
<dbReference type="GO" id="GO:0046872">
    <property type="term" value="F:metal ion binding"/>
    <property type="evidence" value="ECO:0007669"/>
    <property type="project" value="UniProtKB-KW"/>
</dbReference>
<evidence type="ECO:0000313" key="4">
    <source>
        <dbReference type="Proteomes" id="UP000541421"/>
    </source>
</evidence>
<feature type="domain" description="HMA" evidence="2">
    <location>
        <begin position="2"/>
        <end position="68"/>
    </location>
</feature>
<dbReference type="AlphaFoldDB" id="A0A7Y4P5S9"/>
<evidence type="ECO:0000256" key="1">
    <source>
        <dbReference type="ARBA" id="ARBA00022723"/>
    </source>
</evidence>
<evidence type="ECO:0000259" key="2">
    <source>
        <dbReference type="PROSITE" id="PS50846"/>
    </source>
</evidence>
<dbReference type="EMBL" id="JABGBO010000008">
    <property type="protein sequence ID" value="NOL50098.1"/>
    <property type="molecule type" value="Genomic_DNA"/>
</dbReference>
<dbReference type="PANTHER" id="PTHR46594">
    <property type="entry name" value="P-TYPE CATION-TRANSPORTING ATPASE"/>
    <property type="match status" value="1"/>
</dbReference>
<dbReference type="InterPro" id="IPR036163">
    <property type="entry name" value="HMA_dom_sf"/>
</dbReference>
<comment type="caution">
    <text evidence="3">The sequence shown here is derived from an EMBL/GenBank/DDBJ whole genome shotgun (WGS) entry which is preliminary data.</text>
</comment>
<dbReference type="FunFam" id="3.30.70.100:FF:000005">
    <property type="entry name" value="Copper-exporting P-type ATPase A"/>
    <property type="match status" value="1"/>
</dbReference>
<dbReference type="InterPro" id="IPR001802">
    <property type="entry name" value="MerP/CopZ"/>
</dbReference>
<sequence length="69" mass="7150">MQTVTLKIDGMTCGGCVKSVSRVLTGIAGVQSADVSREQAQAVVTFDEQATNVDALIEAVEDAGYDASK</sequence>
<dbReference type="Gene3D" id="3.30.70.100">
    <property type="match status" value="1"/>
</dbReference>
<keyword evidence="1" id="KW-0479">Metal-binding</keyword>
<accession>A0A7Y4P5S9</accession>
<proteinExistence type="predicted"/>